<proteinExistence type="predicted"/>
<name>A0A518HFM6_9BACT</name>
<organism evidence="2 3">
    <name type="scientific">Tautonia plasticadhaerens</name>
    <dbReference type="NCBI Taxonomy" id="2527974"/>
    <lineage>
        <taxon>Bacteria</taxon>
        <taxon>Pseudomonadati</taxon>
        <taxon>Planctomycetota</taxon>
        <taxon>Planctomycetia</taxon>
        <taxon>Isosphaerales</taxon>
        <taxon>Isosphaeraceae</taxon>
        <taxon>Tautonia</taxon>
    </lineage>
</organism>
<feature type="compositionally biased region" description="Gly residues" evidence="1">
    <location>
        <begin position="72"/>
        <end position="81"/>
    </location>
</feature>
<protein>
    <submittedName>
        <fullName evidence="2">Uncharacterized protein</fullName>
    </submittedName>
</protein>
<reference evidence="2 3" key="1">
    <citation type="submission" date="2019-02" db="EMBL/GenBank/DDBJ databases">
        <title>Deep-cultivation of Planctomycetes and their phenomic and genomic characterization uncovers novel biology.</title>
        <authorList>
            <person name="Wiegand S."/>
            <person name="Jogler M."/>
            <person name="Boedeker C."/>
            <person name="Pinto D."/>
            <person name="Vollmers J."/>
            <person name="Rivas-Marin E."/>
            <person name="Kohn T."/>
            <person name="Peeters S.H."/>
            <person name="Heuer A."/>
            <person name="Rast P."/>
            <person name="Oberbeckmann S."/>
            <person name="Bunk B."/>
            <person name="Jeske O."/>
            <person name="Meyerdierks A."/>
            <person name="Storesund J.E."/>
            <person name="Kallscheuer N."/>
            <person name="Luecker S."/>
            <person name="Lage O.M."/>
            <person name="Pohl T."/>
            <person name="Merkel B.J."/>
            <person name="Hornburger P."/>
            <person name="Mueller R.-W."/>
            <person name="Bruemmer F."/>
            <person name="Labrenz M."/>
            <person name="Spormann A.M."/>
            <person name="Op den Camp H."/>
            <person name="Overmann J."/>
            <person name="Amann R."/>
            <person name="Jetten M.S.M."/>
            <person name="Mascher T."/>
            <person name="Medema M.H."/>
            <person name="Devos D.P."/>
            <person name="Kaster A.-K."/>
            <person name="Ovreas L."/>
            <person name="Rohde M."/>
            <person name="Galperin M.Y."/>
            <person name="Jogler C."/>
        </authorList>
    </citation>
    <scope>NUCLEOTIDE SEQUENCE [LARGE SCALE GENOMIC DNA]</scope>
    <source>
        <strain evidence="2 3">ElP</strain>
        <plasmid evidence="3">pelp_3</plasmid>
    </source>
</reference>
<keyword evidence="2" id="KW-0614">Plasmid</keyword>
<feature type="region of interest" description="Disordered" evidence="1">
    <location>
        <begin position="72"/>
        <end position="102"/>
    </location>
</feature>
<feature type="compositionally biased region" description="Gly residues" evidence="1">
    <location>
        <begin position="93"/>
        <end position="102"/>
    </location>
</feature>
<evidence type="ECO:0000313" key="3">
    <source>
        <dbReference type="Proteomes" id="UP000317835"/>
    </source>
</evidence>
<evidence type="ECO:0000256" key="1">
    <source>
        <dbReference type="SAM" id="MobiDB-lite"/>
    </source>
</evidence>
<dbReference type="Proteomes" id="UP000317835">
    <property type="component" value="Plasmid pElP_3"/>
</dbReference>
<dbReference type="KEGG" id="tpla:ElP_75670"/>
<dbReference type="AlphaFoldDB" id="A0A518HFM6"/>
<geneLocation type="plasmid" evidence="3">
    <name>pelp_3</name>
</geneLocation>
<gene>
    <name evidence="2" type="ORF">ElP_75670</name>
</gene>
<dbReference type="EMBL" id="CP036429">
    <property type="protein sequence ID" value="QDV39596.1"/>
    <property type="molecule type" value="Genomic_DNA"/>
</dbReference>
<keyword evidence="3" id="KW-1185">Reference proteome</keyword>
<accession>A0A518HFM6</accession>
<evidence type="ECO:0000313" key="2">
    <source>
        <dbReference type="EMBL" id="QDV39596.1"/>
    </source>
</evidence>
<sequence>MTCTTLPLAHAGLIQLGRWGWSAEEAGLASADGRLVRLVVASKGGWTIRAEGETGAAAWGAALERAGLDGGRNGAGQGGLAGDRPAPDVTGDGLEGGGMWKT</sequence>
<dbReference type="RefSeq" id="WP_145279794.1">
    <property type="nucleotide sequence ID" value="NZ_CP036429.1"/>
</dbReference>